<keyword evidence="5 7" id="KW-0547">Nucleotide-binding</keyword>
<dbReference type="GO" id="GO:0009252">
    <property type="term" value="P:peptidoglycan biosynthetic process"/>
    <property type="evidence" value="ECO:0007669"/>
    <property type="project" value="UniProtKB-UniRule"/>
</dbReference>
<keyword evidence="7 8" id="KW-0133">Cell shape</keyword>
<dbReference type="PANTHER" id="PTHR43692:SF1">
    <property type="entry name" value="UDP-N-ACETYLMURAMOYLALANINE--D-GLUTAMATE LIGASE"/>
    <property type="match status" value="1"/>
</dbReference>
<feature type="domain" description="Mur ligase C-terminal" evidence="9">
    <location>
        <begin position="323"/>
        <end position="434"/>
    </location>
</feature>
<dbReference type="InterPro" id="IPR036565">
    <property type="entry name" value="Mur-like_cat_sf"/>
</dbReference>
<evidence type="ECO:0000256" key="2">
    <source>
        <dbReference type="ARBA" id="ARBA00004752"/>
    </source>
</evidence>
<evidence type="ECO:0000256" key="8">
    <source>
        <dbReference type="RuleBase" id="RU003664"/>
    </source>
</evidence>
<dbReference type="EC" id="6.3.2.9" evidence="7 8"/>
<dbReference type="SUPFAM" id="SSF53244">
    <property type="entry name" value="MurD-like peptide ligases, peptide-binding domain"/>
    <property type="match status" value="1"/>
</dbReference>
<dbReference type="GO" id="GO:0008764">
    <property type="term" value="F:UDP-N-acetylmuramoylalanine-D-glutamate ligase activity"/>
    <property type="evidence" value="ECO:0007669"/>
    <property type="project" value="UniProtKB-UniRule"/>
</dbReference>
<reference evidence="11 12" key="1">
    <citation type="submission" date="2020-08" db="EMBL/GenBank/DDBJ databases">
        <title>Acidobacteriota in marine sediments use diverse sulfur dissimilation pathways.</title>
        <authorList>
            <person name="Wasmund K."/>
        </authorList>
    </citation>
    <scope>NUCLEOTIDE SEQUENCE [LARGE SCALE GENOMIC DNA]</scope>
    <source>
        <strain evidence="11">MAG AM4</strain>
    </source>
</reference>
<gene>
    <name evidence="7 11" type="primary">murD</name>
    <name evidence="11" type="ORF">IFK94_07040</name>
</gene>
<dbReference type="Gene3D" id="3.90.190.20">
    <property type="entry name" value="Mur ligase, C-terminal domain"/>
    <property type="match status" value="1"/>
</dbReference>
<dbReference type="SUPFAM" id="SSF51984">
    <property type="entry name" value="MurCD N-terminal domain"/>
    <property type="match status" value="1"/>
</dbReference>
<sequence>MTPAGFAATNPDLTGRSVLVIGLGRSGRAAARLAASRSARVTCADSREQLPREALDLENEGIRVLAGGHPVELLEQTGAELLVVSPGVPLNIDLIQAAKERGLPVWGEIELAARFTCGRIIGITGSNGKSTVTTMIGNILRTAGIPGGTGGNLEVPLAELLEQDSEAAVHAVELSSFQLESVEALDPEVAVVVNLTPDHLDRYASFDDYGRAKARLLEVQSSARFSILNADDPESQRFLSSVQGRLHLFSLESSVAAGAFVRDGMIILRTGYGEEAILEAERLPLPGPHNLANGLAAALACRLAGCDIASIAQGLLSYRPLAHRLQKVDTVDGIDFYNDSKATNLDAVVQAIRSFRTGSVHLILGGKDKGGEWSSLLPLLQERVRSVLLVGQAAGVISRTLGSSVAHRECVTVQAAVQAGFEDARAGEVVLLSPGCASFDQYTGFEARGDDFIAAVNGLHRHGGNHA</sequence>
<dbReference type="PANTHER" id="PTHR43692">
    <property type="entry name" value="UDP-N-ACETYLMURAMOYLALANINE--D-GLUTAMATE LIGASE"/>
    <property type="match status" value="1"/>
</dbReference>
<evidence type="ECO:0000313" key="12">
    <source>
        <dbReference type="Proteomes" id="UP000648239"/>
    </source>
</evidence>
<dbReference type="InterPro" id="IPR005762">
    <property type="entry name" value="MurD"/>
</dbReference>
<dbReference type="Pfam" id="PF02875">
    <property type="entry name" value="Mur_ligase_C"/>
    <property type="match status" value="1"/>
</dbReference>
<evidence type="ECO:0000259" key="9">
    <source>
        <dbReference type="Pfam" id="PF02875"/>
    </source>
</evidence>
<dbReference type="GO" id="GO:0008360">
    <property type="term" value="P:regulation of cell shape"/>
    <property type="evidence" value="ECO:0007669"/>
    <property type="project" value="UniProtKB-KW"/>
</dbReference>
<comment type="similarity">
    <text evidence="7">Belongs to the MurCDEF family.</text>
</comment>
<keyword evidence="7 8" id="KW-0132">Cell division</keyword>
<evidence type="ECO:0000313" key="11">
    <source>
        <dbReference type="EMBL" id="MBD3867860.1"/>
    </source>
</evidence>
<dbReference type="Gene3D" id="3.40.1190.10">
    <property type="entry name" value="Mur-like, catalytic domain"/>
    <property type="match status" value="1"/>
</dbReference>
<keyword evidence="4 7" id="KW-0436">Ligase</keyword>
<dbReference type="GO" id="GO:0005524">
    <property type="term" value="F:ATP binding"/>
    <property type="evidence" value="ECO:0007669"/>
    <property type="project" value="UniProtKB-UniRule"/>
</dbReference>
<comment type="function">
    <text evidence="7 8">Cell wall formation. Catalyzes the addition of glutamate to the nucleotide precursor UDP-N-acetylmuramoyl-L-alanine (UMA).</text>
</comment>
<name>A0A8J7C1L4_9BACT</name>
<dbReference type="HAMAP" id="MF_00639">
    <property type="entry name" value="MurD"/>
    <property type="match status" value="1"/>
</dbReference>
<dbReference type="Pfam" id="PF08245">
    <property type="entry name" value="Mur_ligase_M"/>
    <property type="match status" value="1"/>
</dbReference>
<keyword evidence="7 8" id="KW-0961">Cell wall biogenesis/degradation</keyword>
<keyword evidence="7 8" id="KW-0131">Cell cycle</keyword>
<dbReference type="Proteomes" id="UP000648239">
    <property type="component" value="Unassembled WGS sequence"/>
</dbReference>
<dbReference type="Gene3D" id="3.40.50.720">
    <property type="entry name" value="NAD(P)-binding Rossmann-like Domain"/>
    <property type="match status" value="1"/>
</dbReference>
<accession>A0A8J7C1L4</accession>
<evidence type="ECO:0000259" key="10">
    <source>
        <dbReference type="Pfam" id="PF08245"/>
    </source>
</evidence>
<comment type="subcellular location">
    <subcellularLocation>
        <location evidence="1 7 8">Cytoplasm</location>
    </subcellularLocation>
</comment>
<evidence type="ECO:0000256" key="3">
    <source>
        <dbReference type="ARBA" id="ARBA00022490"/>
    </source>
</evidence>
<dbReference type="InterPro" id="IPR036615">
    <property type="entry name" value="Mur_ligase_C_dom_sf"/>
</dbReference>
<comment type="pathway">
    <text evidence="2 7 8">Cell wall biogenesis; peptidoglycan biosynthesis.</text>
</comment>
<dbReference type="NCBIfam" id="TIGR01087">
    <property type="entry name" value="murD"/>
    <property type="match status" value="1"/>
</dbReference>
<protein>
    <recommendedName>
        <fullName evidence="7 8">UDP-N-acetylmuramoylalanine--D-glutamate ligase</fullName>
        <ecNumber evidence="7 8">6.3.2.9</ecNumber>
    </recommendedName>
    <alternativeName>
        <fullName evidence="7">D-glutamic acid-adding enzyme</fullName>
    </alternativeName>
    <alternativeName>
        <fullName evidence="7">UDP-N-acetylmuramoyl-L-alanyl-D-glutamate synthetase</fullName>
    </alternativeName>
</protein>
<feature type="domain" description="Mur ligase central" evidence="10">
    <location>
        <begin position="123"/>
        <end position="300"/>
    </location>
</feature>
<evidence type="ECO:0000256" key="6">
    <source>
        <dbReference type="ARBA" id="ARBA00022840"/>
    </source>
</evidence>
<proteinExistence type="inferred from homology"/>
<dbReference type="EMBL" id="JACXWD010000017">
    <property type="protein sequence ID" value="MBD3867860.1"/>
    <property type="molecule type" value="Genomic_DNA"/>
</dbReference>
<dbReference type="InterPro" id="IPR004101">
    <property type="entry name" value="Mur_ligase_C"/>
</dbReference>
<dbReference type="AlphaFoldDB" id="A0A8J7C1L4"/>
<dbReference type="GO" id="GO:0051301">
    <property type="term" value="P:cell division"/>
    <property type="evidence" value="ECO:0007669"/>
    <property type="project" value="UniProtKB-KW"/>
</dbReference>
<comment type="catalytic activity">
    <reaction evidence="7 8">
        <text>UDP-N-acetyl-alpha-D-muramoyl-L-alanine + D-glutamate + ATP = UDP-N-acetyl-alpha-D-muramoyl-L-alanyl-D-glutamate + ADP + phosphate + H(+)</text>
        <dbReference type="Rhea" id="RHEA:16429"/>
        <dbReference type="ChEBI" id="CHEBI:15378"/>
        <dbReference type="ChEBI" id="CHEBI:29986"/>
        <dbReference type="ChEBI" id="CHEBI:30616"/>
        <dbReference type="ChEBI" id="CHEBI:43474"/>
        <dbReference type="ChEBI" id="CHEBI:83898"/>
        <dbReference type="ChEBI" id="CHEBI:83900"/>
        <dbReference type="ChEBI" id="CHEBI:456216"/>
        <dbReference type="EC" id="6.3.2.9"/>
    </reaction>
</comment>
<dbReference type="InterPro" id="IPR013221">
    <property type="entry name" value="Mur_ligase_cen"/>
</dbReference>
<evidence type="ECO:0000256" key="1">
    <source>
        <dbReference type="ARBA" id="ARBA00004496"/>
    </source>
</evidence>
<feature type="binding site" evidence="7">
    <location>
        <begin position="125"/>
        <end position="131"/>
    </location>
    <ligand>
        <name>ATP</name>
        <dbReference type="ChEBI" id="CHEBI:30616"/>
    </ligand>
</feature>
<dbReference type="SUPFAM" id="SSF53623">
    <property type="entry name" value="MurD-like peptide ligases, catalytic domain"/>
    <property type="match status" value="1"/>
</dbReference>
<keyword evidence="6 7" id="KW-0067">ATP-binding</keyword>
<dbReference type="Pfam" id="PF21799">
    <property type="entry name" value="MurD-like_N"/>
    <property type="match status" value="1"/>
</dbReference>
<keyword evidence="7 8" id="KW-0573">Peptidoglycan synthesis</keyword>
<dbReference type="GO" id="GO:0005737">
    <property type="term" value="C:cytoplasm"/>
    <property type="evidence" value="ECO:0007669"/>
    <property type="project" value="UniProtKB-SubCell"/>
</dbReference>
<keyword evidence="3 7" id="KW-0963">Cytoplasm</keyword>
<dbReference type="GO" id="GO:0071555">
    <property type="term" value="P:cell wall organization"/>
    <property type="evidence" value="ECO:0007669"/>
    <property type="project" value="UniProtKB-KW"/>
</dbReference>
<organism evidence="11 12">
    <name type="scientific">Candidatus Polarisedimenticola svalbardensis</name>
    <dbReference type="NCBI Taxonomy" id="2886004"/>
    <lineage>
        <taxon>Bacteria</taxon>
        <taxon>Pseudomonadati</taxon>
        <taxon>Acidobacteriota</taxon>
        <taxon>Candidatus Polarisedimenticolia</taxon>
        <taxon>Candidatus Polarisedimenticolales</taxon>
        <taxon>Candidatus Polarisedimenticolaceae</taxon>
        <taxon>Candidatus Polarisedimenticola</taxon>
    </lineage>
</organism>
<evidence type="ECO:0000256" key="5">
    <source>
        <dbReference type="ARBA" id="ARBA00022741"/>
    </source>
</evidence>
<evidence type="ECO:0000256" key="7">
    <source>
        <dbReference type="HAMAP-Rule" id="MF_00639"/>
    </source>
</evidence>
<comment type="caution">
    <text evidence="11">The sequence shown here is derived from an EMBL/GenBank/DDBJ whole genome shotgun (WGS) entry which is preliminary data.</text>
</comment>
<evidence type="ECO:0000256" key="4">
    <source>
        <dbReference type="ARBA" id="ARBA00022598"/>
    </source>
</evidence>
<dbReference type="UniPathway" id="UPA00219"/>